<keyword evidence="1" id="KW-0229">DNA integration</keyword>
<sequence>MPRKRKEGTRAPNGASSIYFGTDGSWHGRVTVGVRDDGKPDRRHVRGKSEVEVTRKVRKLEQDRDAGTVRKPGRPWTVERWLTHWVENIAAPSVSENTIAGYRVAVRVHLIPGLGAHRLDRLEPEHVEKLMQKMLRAGSAPATAHQAYRTLKTALNEAVRRKHITENPTLIAKPPKLVEEEVEPYSVEEVQRLLIAAARQRNSARWALALALGLRQSEVLGLKWADVDLDQGVLRIRRGRLRPKYAHGCQVPCGRKAGYCRDRITVHPDTRDTKSRAGRRPIGLPDELVAILRRHRDVQAAERALAASLWHEAGWVFTDETGRPLNPNTDYHRWKALVRAAGVRDARLHDARHTAATALLLLGVPDRIVMGIMGWSSDMRRRYQHVTDPMLRDAADKVGRLLWEVPTAAERPAGGE</sequence>
<evidence type="ECO:0000256" key="2">
    <source>
        <dbReference type="ARBA" id="ARBA00023125"/>
    </source>
</evidence>
<reference evidence="9" key="1">
    <citation type="submission" date="2015-11" db="EMBL/GenBank/DDBJ databases">
        <authorList>
            <person name="Varghese N."/>
        </authorList>
    </citation>
    <scope>NUCLEOTIDE SEQUENCE [LARGE SCALE GENOMIC DNA]</scope>
    <source>
        <strain evidence="9">DSM 45899</strain>
    </source>
</reference>
<evidence type="ECO:0000313" key="8">
    <source>
        <dbReference type="EMBL" id="CUU60461.1"/>
    </source>
</evidence>
<gene>
    <name evidence="8" type="ORF">Ga0074812_14037</name>
</gene>
<dbReference type="InterPro" id="IPR004107">
    <property type="entry name" value="Integrase_SAM-like_N"/>
</dbReference>
<evidence type="ECO:0000256" key="4">
    <source>
        <dbReference type="PROSITE-ProRule" id="PRU01248"/>
    </source>
</evidence>
<proteinExistence type="predicted"/>
<organism evidence="8 9">
    <name type="scientific">Parafrankia irregularis</name>
    <dbReference type="NCBI Taxonomy" id="795642"/>
    <lineage>
        <taxon>Bacteria</taxon>
        <taxon>Bacillati</taxon>
        <taxon>Actinomycetota</taxon>
        <taxon>Actinomycetes</taxon>
        <taxon>Frankiales</taxon>
        <taxon>Frankiaceae</taxon>
        <taxon>Parafrankia</taxon>
    </lineage>
</organism>
<dbReference type="InterPro" id="IPR011010">
    <property type="entry name" value="DNA_brk_join_enz"/>
</dbReference>
<evidence type="ECO:0000313" key="9">
    <source>
        <dbReference type="Proteomes" id="UP000198802"/>
    </source>
</evidence>
<feature type="region of interest" description="Disordered" evidence="5">
    <location>
        <begin position="1"/>
        <end position="22"/>
    </location>
</feature>
<dbReference type="GO" id="GO:0003677">
    <property type="term" value="F:DNA binding"/>
    <property type="evidence" value="ECO:0007669"/>
    <property type="project" value="UniProtKB-UniRule"/>
</dbReference>
<dbReference type="Pfam" id="PF14659">
    <property type="entry name" value="Phage_int_SAM_3"/>
    <property type="match status" value="1"/>
</dbReference>
<dbReference type="Proteomes" id="UP000198802">
    <property type="component" value="Unassembled WGS sequence"/>
</dbReference>
<evidence type="ECO:0000256" key="1">
    <source>
        <dbReference type="ARBA" id="ARBA00022908"/>
    </source>
</evidence>
<evidence type="ECO:0000256" key="3">
    <source>
        <dbReference type="ARBA" id="ARBA00023172"/>
    </source>
</evidence>
<dbReference type="InterPro" id="IPR002104">
    <property type="entry name" value="Integrase_catalytic"/>
</dbReference>
<name>A0A0S4QY49_9ACTN</name>
<dbReference type="CDD" id="cd01189">
    <property type="entry name" value="INT_ICEBs1_C_like"/>
    <property type="match status" value="1"/>
</dbReference>
<dbReference type="SUPFAM" id="SSF56349">
    <property type="entry name" value="DNA breaking-rejoining enzymes"/>
    <property type="match status" value="1"/>
</dbReference>
<dbReference type="PROSITE" id="PS51900">
    <property type="entry name" value="CB"/>
    <property type="match status" value="1"/>
</dbReference>
<dbReference type="RefSeq" id="WP_091285392.1">
    <property type="nucleotide sequence ID" value="NZ_FAOZ01000040.1"/>
</dbReference>
<dbReference type="PANTHER" id="PTHR30349">
    <property type="entry name" value="PHAGE INTEGRASE-RELATED"/>
    <property type="match status" value="1"/>
</dbReference>
<evidence type="ECO:0000259" key="6">
    <source>
        <dbReference type="PROSITE" id="PS51898"/>
    </source>
</evidence>
<feature type="domain" description="Core-binding (CB)" evidence="7">
    <location>
        <begin position="76"/>
        <end position="159"/>
    </location>
</feature>
<dbReference type="InterPro" id="IPR010998">
    <property type="entry name" value="Integrase_recombinase_N"/>
</dbReference>
<evidence type="ECO:0000256" key="5">
    <source>
        <dbReference type="SAM" id="MobiDB-lite"/>
    </source>
</evidence>
<keyword evidence="2 4" id="KW-0238">DNA-binding</keyword>
<dbReference type="Pfam" id="PF00589">
    <property type="entry name" value="Phage_integrase"/>
    <property type="match status" value="1"/>
</dbReference>
<dbReference type="PANTHER" id="PTHR30349:SF91">
    <property type="entry name" value="INTA PROTEIN"/>
    <property type="match status" value="1"/>
</dbReference>
<dbReference type="Gene3D" id="1.10.150.130">
    <property type="match status" value="1"/>
</dbReference>
<feature type="domain" description="Tyr recombinase" evidence="6">
    <location>
        <begin position="180"/>
        <end position="396"/>
    </location>
</feature>
<dbReference type="AlphaFoldDB" id="A0A0S4QY49"/>
<dbReference type="Gene3D" id="1.10.443.10">
    <property type="entry name" value="Intergrase catalytic core"/>
    <property type="match status" value="1"/>
</dbReference>
<keyword evidence="9" id="KW-1185">Reference proteome</keyword>
<dbReference type="InterPro" id="IPR044068">
    <property type="entry name" value="CB"/>
</dbReference>
<protein>
    <submittedName>
        <fullName evidence="8">Site-specific recombinase XerD</fullName>
    </submittedName>
</protein>
<dbReference type="InterPro" id="IPR050090">
    <property type="entry name" value="Tyrosine_recombinase_XerCD"/>
</dbReference>
<keyword evidence="3" id="KW-0233">DNA recombination</keyword>
<dbReference type="EMBL" id="FAOZ01000040">
    <property type="protein sequence ID" value="CUU60461.1"/>
    <property type="molecule type" value="Genomic_DNA"/>
</dbReference>
<dbReference type="GO" id="GO:0006310">
    <property type="term" value="P:DNA recombination"/>
    <property type="evidence" value="ECO:0007669"/>
    <property type="project" value="UniProtKB-KW"/>
</dbReference>
<dbReference type="GO" id="GO:0015074">
    <property type="term" value="P:DNA integration"/>
    <property type="evidence" value="ECO:0007669"/>
    <property type="project" value="UniProtKB-KW"/>
</dbReference>
<accession>A0A0S4QY49</accession>
<dbReference type="PROSITE" id="PS51898">
    <property type="entry name" value="TYR_RECOMBINASE"/>
    <property type="match status" value="1"/>
</dbReference>
<dbReference type="InterPro" id="IPR013762">
    <property type="entry name" value="Integrase-like_cat_sf"/>
</dbReference>
<evidence type="ECO:0000259" key="7">
    <source>
        <dbReference type="PROSITE" id="PS51900"/>
    </source>
</evidence>